<dbReference type="AlphaFoldDB" id="A0A0L0LSM9"/>
<dbReference type="InterPro" id="IPR036046">
    <property type="entry name" value="Acylphosphatase-like_dom_sf"/>
</dbReference>
<evidence type="ECO:0000256" key="4">
    <source>
        <dbReference type="ARBA" id="ARBA00047645"/>
    </source>
</evidence>
<evidence type="ECO:0000256" key="7">
    <source>
        <dbReference type="RuleBase" id="RU004168"/>
    </source>
</evidence>
<evidence type="ECO:0000256" key="6">
    <source>
        <dbReference type="RuleBase" id="RU000553"/>
    </source>
</evidence>
<evidence type="ECO:0000259" key="8">
    <source>
        <dbReference type="PROSITE" id="PS51160"/>
    </source>
</evidence>
<reference evidence="9 11" key="1">
    <citation type="submission" date="2017-05" db="EMBL/GenBank/DDBJ databases">
        <title>Comparative genomics and methylome analysis of the gut commensal Bifidobacterium breve.</title>
        <authorList>
            <person name="Bottacini F."/>
            <person name="Morrissey R."/>
            <person name="Roberts R.J."/>
            <person name="James K."/>
            <person name="van Breen J."/>
            <person name="Egan M."/>
            <person name="Lambert J."/>
            <person name="van Limpt K."/>
            <person name="Stanton C."/>
            <person name="Knol J."/>
            <person name="O' Connell Motherway M."/>
            <person name="van Sinderen D."/>
        </authorList>
    </citation>
    <scope>NUCLEOTIDE SEQUENCE [LARGE SCALE GENOMIC DNA]</scope>
    <source>
        <strain evidence="9 11">215W447a</strain>
    </source>
</reference>
<feature type="active site" evidence="5">
    <location>
        <position position="52"/>
    </location>
</feature>
<protein>
    <recommendedName>
        <fullName evidence="3 5">Acylphosphatase</fullName>
        <ecNumber evidence="2 5">3.6.1.7</ecNumber>
    </recommendedName>
</protein>
<sequence>MDHWSKNHSLQEQASDVVRKHMVITGLVQGVGFRYFTVIQARQLGVSGWVRNRYDGSVEVEAQGSQESVQALVKQLKLGPRWSDVRHIDIQDVPVKDDAPSAFRVLE</sequence>
<evidence type="ECO:0000256" key="2">
    <source>
        <dbReference type="ARBA" id="ARBA00012150"/>
    </source>
</evidence>
<evidence type="ECO:0000256" key="3">
    <source>
        <dbReference type="ARBA" id="ARBA00015991"/>
    </source>
</evidence>
<gene>
    <name evidence="10" type="primary">acyP</name>
    <name evidence="9" type="ORF">BB215W447A_1618</name>
    <name evidence="10" type="ORF">BIFLH24_01860</name>
</gene>
<comment type="catalytic activity">
    <reaction evidence="4 5 6">
        <text>an acyl phosphate + H2O = a carboxylate + phosphate + H(+)</text>
        <dbReference type="Rhea" id="RHEA:14965"/>
        <dbReference type="ChEBI" id="CHEBI:15377"/>
        <dbReference type="ChEBI" id="CHEBI:15378"/>
        <dbReference type="ChEBI" id="CHEBI:29067"/>
        <dbReference type="ChEBI" id="CHEBI:43474"/>
        <dbReference type="ChEBI" id="CHEBI:59918"/>
        <dbReference type="EC" id="3.6.1.7"/>
    </reaction>
</comment>
<organism evidence="9 11">
    <name type="scientific">Bifidobacterium breve</name>
    <dbReference type="NCBI Taxonomy" id="1685"/>
    <lineage>
        <taxon>Bacteria</taxon>
        <taxon>Bacillati</taxon>
        <taxon>Actinomycetota</taxon>
        <taxon>Actinomycetes</taxon>
        <taxon>Bifidobacteriales</taxon>
        <taxon>Bifidobacteriaceae</taxon>
        <taxon>Bifidobacterium</taxon>
    </lineage>
</organism>
<dbReference type="NCBIfam" id="NF011002">
    <property type="entry name" value="PRK14428.1"/>
    <property type="match status" value="1"/>
</dbReference>
<dbReference type="Gene3D" id="3.30.70.100">
    <property type="match status" value="1"/>
</dbReference>
<feature type="domain" description="Acylphosphatase-like" evidence="8">
    <location>
        <begin position="19"/>
        <end position="107"/>
    </location>
</feature>
<evidence type="ECO:0000313" key="12">
    <source>
        <dbReference type="Proteomes" id="UP000494173"/>
    </source>
</evidence>
<dbReference type="PANTHER" id="PTHR47268">
    <property type="entry name" value="ACYLPHOSPHATASE"/>
    <property type="match status" value="1"/>
</dbReference>
<dbReference type="PROSITE" id="PS00150">
    <property type="entry name" value="ACYLPHOSPHATASE_1"/>
    <property type="match status" value="1"/>
</dbReference>
<dbReference type="InterPro" id="IPR001792">
    <property type="entry name" value="Acylphosphatase-like_dom"/>
</dbReference>
<dbReference type="PROSITE" id="PS00151">
    <property type="entry name" value="ACYLPHOSPHATASE_2"/>
    <property type="match status" value="1"/>
</dbReference>
<dbReference type="EMBL" id="CP021558">
    <property type="protein sequence ID" value="AUE03626.1"/>
    <property type="molecule type" value="Genomic_DNA"/>
</dbReference>
<dbReference type="PANTHER" id="PTHR47268:SF4">
    <property type="entry name" value="ACYLPHOSPHATASE"/>
    <property type="match status" value="1"/>
</dbReference>
<evidence type="ECO:0000256" key="1">
    <source>
        <dbReference type="ARBA" id="ARBA00005614"/>
    </source>
</evidence>
<reference evidence="10 12" key="2">
    <citation type="submission" date="2019-10" db="EMBL/GenBank/DDBJ databases">
        <authorList>
            <consortium name="Melissa Lawson"/>
            <person name="O'neill I."/>
        </authorList>
    </citation>
    <scope>NUCLEOTIDE SEQUENCE [LARGE SCALE GENOMIC DNA]</scope>
    <source>
        <strain evidence="10">LH_24</strain>
    </source>
</reference>
<dbReference type="InterPro" id="IPR017968">
    <property type="entry name" value="Acylphosphatase_CS"/>
</dbReference>
<evidence type="ECO:0000313" key="9">
    <source>
        <dbReference type="EMBL" id="AUE03626.1"/>
    </source>
</evidence>
<dbReference type="PROSITE" id="PS51160">
    <property type="entry name" value="ACYLPHOSPHATASE_3"/>
    <property type="match status" value="1"/>
</dbReference>
<dbReference type="InterPro" id="IPR020456">
    <property type="entry name" value="Acylphosphatase"/>
</dbReference>
<accession>A0A0L0LSM9</accession>
<evidence type="ECO:0000313" key="10">
    <source>
        <dbReference type="EMBL" id="VWQ25301.1"/>
    </source>
</evidence>
<proteinExistence type="inferred from homology"/>
<evidence type="ECO:0000256" key="5">
    <source>
        <dbReference type="PROSITE-ProRule" id="PRU00520"/>
    </source>
</evidence>
<evidence type="ECO:0000313" key="11">
    <source>
        <dbReference type="Proteomes" id="UP000232491"/>
    </source>
</evidence>
<dbReference type="EMBL" id="CABWKB010000018">
    <property type="protein sequence ID" value="VWQ25301.1"/>
    <property type="molecule type" value="Genomic_DNA"/>
</dbReference>
<dbReference type="Proteomes" id="UP000494173">
    <property type="component" value="Unassembled WGS sequence"/>
</dbReference>
<dbReference type="Pfam" id="PF00708">
    <property type="entry name" value="Acylphosphatase"/>
    <property type="match status" value="1"/>
</dbReference>
<dbReference type="EC" id="3.6.1.7" evidence="2 5"/>
<dbReference type="PRINTS" id="PR00112">
    <property type="entry name" value="ACYLPHPHTASE"/>
</dbReference>
<dbReference type="SUPFAM" id="SSF54975">
    <property type="entry name" value="Acylphosphatase/BLUF domain-like"/>
    <property type="match status" value="1"/>
</dbReference>
<name>A0A0L0LSM9_BIFBR</name>
<keyword evidence="5 6" id="KW-0378">Hydrolase</keyword>
<feature type="active site" evidence="5">
    <location>
        <position position="34"/>
    </location>
</feature>
<dbReference type="Proteomes" id="UP000232491">
    <property type="component" value="Chromosome"/>
</dbReference>
<dbReference type="RefSeq" id="WP_016462721.1">
    <property type="nucleotide sequence ID" value="NZ_CABWJU010000018.1"/>
</dbReference>
<comment type="similarity">
    <text evidence="1 7">Belongs to the acylphosphatase family.</text>
</comment>
<dbReference type="GO" id="GO:0003998">
    <property type="term" value="F:acylphosphatase activity"/>
    <property type="evidence" value="ECO:0007669"/>
    <property type="project" value="UniProtKB-EC"/>
</dbReference>